<evidence type="ECO:0000259" key="2">
    <source>
        <dbReference type="PROSITE" id="PS50126"/>
    </source>
</evidence>
<dbReference type="SMART" id="SM00316">
    <property type="entry name" value="S1"/>
    <property type="match status" value="1"/>
</dbReference>
<dbReference type="PANTHER" id="PTHR15838">
    <property type="entry name" value="NUCLEOLAR PROTEIN OF 40 KDA"/>
    <property type="match status" value="1"/>
</dbReference>
<dbReference type="PROSITE" id="PS50126">
    <property type="entry name" value="S1"/>
    <property type="match status" value="1"/>
</dbReference>
<dbReference type="SUPFAM" id="SSF50249">
    <property type="entry name" value="Nucleic acid-binding proteins"/>
    <property type="match status" value="1"/>
</dbReference>
<accession>A0ABQ7J9E0</accession>
<dbReference type="InterPro" id="IPR049621">
    <property type="entry name" value="S1_DHX8_helicase"/>
</dbReference>
<feature type="compositionally biased region" description="Basic and acidic residues" evidence="1">
    <location>
        <begin position="160"/>
        <end position="188"/>
    </location>
</feature>
<comment type="caution">
    <text evidence="3">The sequence shown here is derived from an EMBL/GenBank/DDBJ whole genome shotgun (WGS) entry which is preliminary data.</text>
</comment>
<dbReference type="Proteomes" id="UP000823046">
    <property type="component" value="Unassembled WGS sequence"/>
</dbReference>
<feature type="compositionally biased region" description="Polar residues" evidence="1">
    <location>
        <begin position="88"/>
        <end position="109"/>
    </location>
</feature>
<name>A0ABQ7J9E0_9APIC</name>
<dbReference type="PANTHER" id="PTHR15838:SF1">
    <property type="entry name" value="ZINC FINGER CCHC DOMAIN-CONTAINING PROTEIN 17"/>
    <property type="match status" value="1"/>
</dbReference>
<feature type="domain" description="S1 motif" evidence="2">
    <location>
        <begin position="201"/>
        <end position="273"/>
    </location>
</feature>
<gene>
    <name evidence="3" type="ORF">IE077_000443</name>
</gene>
<protein>
    <recommendedName>
        <fullName evidence="2">S1 motif domain-containing protein</fullName>
    </recommendedName>
</protein>
<feature type="region of interest" description="Disordered" evidence="1">
    <location>
        <begin position="160"/>
        <end position="192"/>
    </location>
</feature>
<evidence type="ECO:0000313" key="3">
    <source>
        <dbReference type="EMBL" id="KAF8820614.1"/>
    </source>
</evidence>
<evidence type="ECO:0000256" key="1">
    <source>
        <dbReference type="SAM" id="MobiDB-lite"/>
    </source>
</evidence>
<dbReference type="Gene3D" id="2.40.50.140">
    <property type="entry name" value="Nucleic acid-binding proteins"/>
    <property type="match status" value="1"/>
</dbReference>
<evidence type="ECO:0000313" key="4">
    <source>
        <dbReference type="Proteomes" id="UP000823046"/>
    </source>
</evidence>
<feature type="compositionally biased region" description="Basic and acidic residues" evidence="1">
    <location>
        <begin position="120"/>
        <end position="133"/>
    </location>
</feature>
<dbReference type="InterPro" id="IPR012340">
    <property type="entry name" value="NA-bd_OB-fold"/>
</dbReference>
<dbReference type="Pfam" id="PF00575">
    <property type="entry name" value="S1"/>
    <property type="match status" value="1"/>
</dbReference>
<organism evidence="3 4">
    <name type="scientific">Cardiosporidium cionae</name>
    <dbReference type="NCBI Taxonomy" id="476202"/>
    <lineage>
        <taxon>Eukaryota</taxon>
        <taxon>Sar</taxon>
        <taxon>Alveolata</taxon>
        <taxon>Apicomplexa</taxon>
        <taxon>Aconoidasida</taxon>
        <taxon>Nephromycida</taxon>
        <taxon>Cardiosporidium</taxon>
    </lineage>
</organism>
<reference evidence="3 4" key="1">
    <citation type="journal article" date="2020" name="bioRxiv">
        <title>Metabolic contributions of an alphaproteobacterial endosymbiont in the apicomplexan Cardiosporidium cionae.</title>
        <authorList>
            <person name="Hunter E.S."/>
            <person name="Paight C.J."/>
            <person name="Lane C.E."/>
        </authorList>
    </citation>
    <scope>NUCLEOTIDE SEQUENCE [LARGE SCALE GENOMIC DNA]</scope>
    <source>
        <strain evidence="3">ESH_2018</strain>
    </source>
</reference>
<proteinExistence type="predicted"/>
<sequence>MDKLERLNLIFRVTTELNNHWGVTDRDLAEFIIHLGQESDCLDDFQLRVADNGAELSSSLAETLYKLIRKLSPAKSREIPIQERPFVTTASPTSPLETSKLPSSSTPNSLFPALTIPNSDKNRNELQLKRPDDTEILSSTAQSLLDAEKTDRELREEALKKEKEERESLRSNGRTRELKVEKVSEGRKSSISQRRPPLQLYSIYEGTINRVMDYGAFVSFNTAEGRKEGLVHASDISKPTQKILNISEALKRGQAIKVKVMAIAGSKVSLSMREVDQLSGEDLKQRTIKQESLNE</sequence>
<dbReference type="EMBL" id="JADAQX010000341">
    <property type="protein sequence ID" value="KAF8820614.1"/>
    <property type="molecule type" value="Genomic_DNA"/>
</dbReference>
<dbReference type="CDD" id="cd05684">
    <property type="entry name" value="S1_DHX8_helicase"/>
    <property type="match status" value="1"/>
</dbReference>
<keyword evidence="4" id="KW-1185">Reference proteome</keyword>
<feature type="non-terminal residue" evidence="3">
    <location>
        <position position="295"/>
    </location>
</feature>
<feature type="region of interest" description="Disordered" evidence="1">
    <location>
        <begin position="82"/>
        <end position="135"/>
    </location>
</feature>
<dbReference type="InterPro" id="IPR003029">
    <property type="entry name" value="S1_domain"/>
</dbReference>